<feature type="domain" description="6-phosphogluconate dehydrogenase NADP-binding" evidence="1">
    <location>
        <begin position="11"/>
        <end position="136"/>
    </location>
</feature>
<evidence type="ECO:0000313" key="4">
    <source>
        <dbReference type="Proteomes" id="UP000193622"/>
    </source>
</evidence>
<comment type="caution">
    <text evidence="3">The sequence shown here is derived from an EMBL/GenBank/DDBJ whole genome shotgun (WGS) entry which is preliminary data.</text>
</comment>
<dbReference type="EMBL" id="LQPC01000065">
    <property type="protein sequence ID" value="ORV82407.1"/>
    <property type="molecule type" value="Genomic_DNA"/>
</dbReference>
<sequence>MSDAGSTSLRCAVIGLGEAGGKYAAALVHNGHAVVGFDPGPTETPSGVSRTATAAEAADGADVILVLTAAKVSRPVAESVLTALKPGCCYADFTSSSPSTMREVGELTERAGARFCDVAILGPVSWHGAKTPLMLAGAGSSLISQLADEWGAPNETVDGAPGSAMAHKLLRSVLMKGLAGVVTEAVTAGAAAGYEQWIRDQIAAQLAGDGHAVVDRLLTGTRTHAERRSHEMHDTAQYLADLGVPSELTQATETALKRIAGEQRSSEHCAIDSTADR</sequence>
<feature type="domain" description="Phosphogluconate dehydrogenase NAD-binding putative C-terminal" evidence="2">
    <location>
        <begin position="191"/>
        <end position="258"/>
    </location>
</feature>
<name>A0A1X1W711_MYCIR</name>
<accession>A0A1X1W711</accession>
<dbReference type="SUPFAM" id="SSF51735">
    <property type="entry name" value="NAD(P)-binding Rossmann-fold domains"/>
    <property type="match status" value="1"/>
</dbReference>
<dbReference type="Pfam" id="PF03446">
    <property type="entry name" value="NAD_binding_2"/>
    <property type="match status" value="1"/>
</dbReference>
<dbReference type="RefSeq" id="WP_051226676.1">
    <property type="nucleotide sequence ID" value="NZ_LQPC01000065.1"/>
</dbReference>
<dbReference type="SUPFAM" id="SSF48179">
    <property type="entry name" value="6-phosphogluconate dehydrogenase C-terminal domain-like"/>
    <property type="match status" value="1"/>
</dbReference>
<dbReference type="InterPro" id="IPR015814">
    <property type="entry name" value="Pgluconate_DH_NAD-bd_C"/>
</dbReference>
<reference evidence="3 4" key="1">
    <citation type="submission" date="2016-01" db="EMBL/GenBank/DDBJ databases">
        <title>The new phylogeny of the genus Mycobacterium.</title>
        <authorList>
            <person name="Tarcisio F."/>
            <person name="Conor M."/>
            <person name="Antonella G."/>
            <person name="Elisabetta G."/>
            <person name="Giulia F.S."/>
            <person name="Sara T."/>
            <person name="Anna F."/>
            <person name="Clotilde B."/>
            <person name="Roberto B."/>
            <person name="Veronica D.S."/>
            <person name="Fabio R."/>
            <person name="Monica P."/>
            <person name="Olivier J."/>
            <person name="Enrico T."/>
            <person name="Nicola S."/>
        </authorList>
    </citation>
    <scope>NUCLEOTIDE SEQUENCE [LARGE SCALE GENOMIC DNA]</scope>
    <source>
        <strain evidence="3 4">DSM 45541</strain>
    </source>
</reference>
<dbReference type="InterPro" id="IPR008927">
    <property type="entry name" value="6-PGluconate_DH-like_C_sf"/>
</dbReference>
<dbReference type="Pfam" id="PF09130">
    <property type="entry name" value="DUF1932"/>
    <property type="match status" value="1"/>
</dbReference>
<dbReference type="Proteomes" id="UP000193622">
    <property type="component" value="Unassembled WGS sequence"/>
</dbReference>
<dbReference type="PANTHER" id="PTHR43060">
    <property type="entry name" value="3-HYDROXYISOBUTYRATE DEHYDROGENASE-LIKE 1, MITOCHONDRIAL-RELATED"/>
    <property type="match status" value="1"/>
</dbReference>
<evidence type="ECO:0000259" key="1">
    <source>
        <dbReference type="Pfam" id="PF03446"/>
    </source>
</evidence>
<gene>
    <name evidence="3" type="ORF">AWC12_27765</name>
</gene>
<dbReference type="InterPro" id="IPR006115">
    <property type="entry name" value="6PGDH_NADP-bd"/>
</dbReference>
<dbReference type="Gene3D" id="3.40.50.720">
    <property type="entry name" value="NAD(P)-binding Rossmann-like Domain"/>
    <property type="match status" value="1"/>
</dbReference>
<dbReference type="InterPro" id="IPR013328">
    <property type="entry name" value="6PGD_dom2"/>
</dbReference>
<protein>
    <submittedName>
        <fullName evidence="3">Phosphogluconate dehydrogenase</fullName>
    </submittedName>
</protein>
<dbReference type="Gene3D" id="1.10.1040.10">
    <property type="entry name" value="N-(1-d-carboxylethyl)-l-norvaline Dehydrogenase, domain 2"/>
    <property type="match status" value="1"/>
</dbReference>
<evidence type="ECO:0000313" key="3">
    <source>
        <dbReference type="EMBL" id="ORV82407.1"/>
    </source>
</evidence>
<dbReference type="InterPro" id="IPR036291">
    <property type="entry name" value="NAD(P)-bd_dom_sf"/>
</dbReference>
<dbReference type="GO" id="GO:0050661">
    <property type="term" value="F:NADP binding"/>
    <property type="evidence" value="ECO:0007669"/>
    <property type="project" value="InterPro"/>
</dbReference>
<organism evidence="3 4">
    <name type="scientific">Mycolicibacterium iranicum</name>
    <name type="common">Mycobacterium iranicum</name>
    <dbReference type="NCBI Taxonomy" id="912594"/>
    <lineage>
        <taxon>Bacteria</taxon>
        <taxon>Bacillati</taxon>
        <taxon>Actinomycetota</taxon>
        <taxon>Actinomycetes</taxon>
        <taxon>Mycobacteriales</taxon>
        <taxon>Mycobacteriaceae</taxon>
        <taxon>Mycolicibacterium</taxon>
    </lineage>
</organism>
<dbReference type="AlphaFoldDB" id="A0A1X1W711"/>
<dbReference type="PANTHER" id="PTHR43060:SF15">
    <property type="entry name" value="3-HYDROXYISOBUTYRATE DEHYDROGENASE-LIKE 1, MITOCHONDRIAL-RELATED"/>
    <property type="match status" value="1"/>
</dbReference>
<evidence type="ECO:0000259" key="2">
    <source>
        <dbReference type="Pfam" id="PF09130"/>
    </source>
</evidence>
<proteinExistence type="predicted"/>